<keyword evidence="5" id="KW-0808">Transferase</keyword>
<comment type="subcellular location">
    <subcellularLocation>
        <location evidence="1">Cell membrane</location>
        <topology evidence="1">Multi-pass membrane protein</topology>
    </subcellularLocation>
</comment>
<evidence type="ECO:0000256" key="17">
    <source>
        <dbReference type="PIRSR" id="PIRSR600829-3"/>
    </source>
</evidence>
<feature type="binding site" evidence="18">
    <location>
        <position position="42"/>
    </location>
    <ligand>
        <name>a divalent metal cation</name>
        <dbReference type="ChEBI" id="CHEBI:60240"/>
    </ligand>
</feature>
<feature type="transmembrane region" description="Helical" evidence="20">
    <location>
        <begin position="69"/>
        <end position="89"/>
    </location>
</feature>
<keyword evidence="9 17" id="KW-0067">ATP-binding</keyword>
<keyword evidence="10 20" id="KW-1133">Transmembrane helix</keyword>
<dbReference type="Proteomes" id="UP000070326">
    <property type="component" value="Unassembled WGS sequence"/>
</dbReference>
<evidence type="ECO:0000256" key="16">
    <source>
        <dbReference type="PIRSR" id="PIRSR600829-2"/>
    </source>
</evidence>
<evidence type="ECO:0000256" key="14">
    <source>
        <dbReference type="ARBA" id="ARBA00023264"/>
    </source>
</evidence>
<keyword evidence="13" id="KW-0594">Phospholipid biosynthesis</keyword>
<gene>
    <name evidence="22" type="ORF">HMPREF3195_01822</name>
</gene>
<keyword evidence="6 20" id="KW-0812">Transmembrane</keyword>
<feature type="transmembrane region" description="Helical" evidence="20">
    <location>
        <begin position="45"/>
        <end position="62"/>
    </location>
</feature>
<proteinExistence type="inferred from homology"/>
<feature type="region of interest" description="Disordered" evidence="19">
    <location>
        <begin position="1"/>
        <end position="21"/>
    </location>
</feature>
<evidence type="ECO:0000313" key="23">
    <source>
        <dbReference type="Proteomes" id="UP000070326"/>
    </source>
</evidence>
<dbReference type="Gene3D" id="1.10.287.3610">
    <property type="match status" value="1"/>
</dbReference>
<dbReference type="CDD" id="cd14266">
    <property type="entry name" value="UDPK_IM_PAP2_like"/>
    <property type="match status" value="1"/>
</dbReference>
<evidence type="ECO:0000256" key="19">
    <source>
        <dbReference type="SAM" id="MobiDB-lite"/>
    </source>
</evidence>
<keyword evidence="3" id="KW-1003">Cell membrane</keyword>
<keyword evidence="18" id="KW-0460">Magnesium</keyword>
<evidence type="ECO:0000256" key="6">
    <source>
        <dbReference type="ARBA" id="ARBA00022692"/>
    </source>
</evidence>
<evidence type="ECO:0000256" key="4">
    <source>
        <dbReference type="ARBA" id="ARBA00022516"/>
    </source>
</evidence>
<feature type="binding site" evidence="17">
    <location>
        <begin position="99"/>
        <end position="101"/>
    </location>
    <ligand>
        <name>ATP</name>
        <dbReference type="ChEBI" id="CHEBI:30616"/>
    </ligand>
</feature>
<dbReference type="SUPFAM" id="SSF48317">
    <property type="entry name" value="Acid phosphatase/Vanadium-dependent haloperoxidase"/>
    <property type="match status" value="1"/>
</dbReference>
<evidence type="ECO:0000256" key="7">
    <source>
        <dbReference type="ARBA" id="ARBA00022741"/>
    </source>
</evidence>
<dbReference type="InterPro" id="IPR000829">
    <property type="entry name" value="DAGK"/>
</dbReference>
<dbReference type="eggNOG" id="COG0671">
    <property type="taxonomic scope" value="Bacteria"/>
</dbReference>
<feature type="transmembrane region" description="Helical" evidence="20">
    <location>
        <begin position="109"/>
        <end position="130"/>
    </location>
</feature>
<dbReference type="GO" id="GO:0016301">
    <property type="term" value="F:kinase activity"/>
    <property type="evidence" value="ECO:0007669"/>
    <property type="project" value="UniProtKB-KW"/>
</dbReference>
<dbReference type="eggNOG" id="COG0818">
    <property type="taxonomic scope" value="Bacteria"/>
</dbReference>
<evidence type="ECO:0000256" key="13">
    <source>
        <dbReference type="ARBA" id="ARBA00023209"/>
    </source>
</evidence>
<sequence>MKDMRSKKNQIEKKQKRKKNKQSFVKSVNAAIAGIQYTFKSERNMKLHYLASFMVLIASLFFDFSKIEFIVLLGAITLVVIAEMVNTAVEKTVDMVTLEFHPLAKIAKDVAAGGVLVSAMYAVVVGYILFYNKLNMLTGNIALRIRESELHITVICIAIVLIAVVVVKAVTLTGTPVRGGMPSGHAALAFALATSITLITERVEASSLAYLMALLVAQSRIEGKIHTFWETFAGAILGTLVAVVVFQLGLFY</sequence>
<keyword evidence="8" id="KW-0418">Kinase</keyword>
<comment type="cofactor">
    <cofactor evidence="18">
        <name>Mg(2+)</name>
        <dbReference type="ChEBI" id="CHEBI:18420"/>
    </cofactor>
    <text evidence="18">Mn(2+), Zn(2+), Cd(2+) and Co(2+) support activity to lesser extents.</text>
</comment>
<dbReference type="EMBL" id="LSQZ01000091">
    <property type="protein sequence ID" value="KXI10503.1"/>
    <property type="molecule type" value="Genomic_DNA"/>
</dbReference>
<keyword evidence="11" id="KW-0443">Lipid metabolism</keyword>
<feature type="binding site" evidence="18">
    <location>
        <position position="90"/>
    </location>
    <ligand>
        <name>a divalent metal cation</name>
        <dbReference type="ChEBI" id="CHEBI:60240"/>
    </ligand>
</feature>
<feature type="binding site" evidence="17">
    <location>
        <position position="42"/>
    </location>
    <ligand>
        <name>ATP</name>
        <dbReference type="ChEBI" id="CHEBI:30616"/>
    </ligand>
</feature>
<feature type="binding site" evidence="17">
    <location>
        <position position="90"/>
    </location>
    <ligand>
        <name>ATP</name>
        <dbReference type="ChEBI" id="CHEBI:30616"/>
    </ligand>
</feature>
<dbReference type="Pfam" id="PF01569">
    <property type="entry name" value="PAP2"/>
    <property type="match status" value="1"/>
</dbReference>
<dbReference type="PROSITE" id="PS01069">
    <property type="entry name" value="DAGK_PROKAR"/>
    <property type="match status" value="1"/>
</dbReference>
<feature type="binding site" evidence="16">
    <location>
        <position position="83"/>
    </location>
    <ligand>
        <name>substrate</name>
    </ligand>
</feature>
<evidence type="ECO:0000256" key="10">
    <source>
        <dbReference type="ARBA" id="ARBA00022989"/>
    </source>
</evidence>
<dbReference type="PATRIC" id="fig|1261.3.peg.700"/>
<evidence type="ECO:0000256" key="18">
    <source>
        <dbReference type="PIRSR" id="PIRSR600829-4"/>
    </source>
</evidence>
<feature type="compositionally biased region" description="Basic and acidic residues" evidence="19">
    <location>
        <begin position="1"/>
        <end position="13"/>
    </location>
</feature>
<dbReference type="InterPro" id="IPR036945">
    <property type="entry name" value="DAGK_sf"/>
</dbReference>
<feature type="transmembrane region" description="Helical" evidence="20">
    <location>
        <begin position="150"/>
        <end position="170"/>
    </location>
</feature>
<evidence type="ECO:0000256" key="20">
    <source>
        <dbReference type="SAM" id="Phobius"/>
    </source>
</evidence>
<evidence type="ECO:0000256" key="1">
    <source>
        <dbReference type="ARBA" id="ARBA00004651"/>
    </source>
</evidence>
<feature type="domain" description="Phosphatidic acid phosphatase type 2/haloperoxidase" evidence="21">
    <location>
        <begin position="178"/>
        <end position="248"/>
    </location>
</feature>
<evidence type="ECO:0000256" key="2">
    <source>
        <dbReference type="ARBA" id="ARBA00005967"/>
    </source>
</evidence>
<dbReference type="GO" id="GO:0005886">
    <property type="term" value="C:plasma membrane"/>
    <property type="evidence" value="ECO:0007669"/>
    <property type="project" value="UniProtKB-SubCell"/>
</dbReference>
<evidence type="ECO:0000256" key="11">
    <source>
        <dbReference type="ARBA" id="ARBA00023098"/>
    </source>
</evidence>
<keyword evidence="7 17" id="KW-0547">Nucleotide-binding</keyword>
<evidence type="ECO:0000256" key="9">
    <source>
        <dbReference type="ARBA" id="ARBA00022840"/>
    </source>
</evidence>
<keyword evidence="12 20" id="KW-0472">Membrane</keyword>
<dbReference type="CDD" id="cd03383">
    <property type="entry name" value="PAP2_diacylglycerolkinase"/>
    <property type="match status" value="1"/>
</dbReference>
<organism evidence="22 23">
    <name type="scientific">Peptostreptococcus anaerobius</name>
    <dbReference type="NCBI Taxonomy" id="1261"/>
    <lineage>
        <taxon>Bacteria</taxon>
        <taxon>Bacillati</taxon>
        <taxon>Bacillota</taxon>
        <taxon>Clostridia</taxon>
        <taxon>Peptostreptococcales</taxon>
        <taxon>Peptostreptococcaceae</taxon>
        <taxon>Peptostreptococcus</taxon>
    </lineage>
</organism>
<feature type="binding site" evidence="17">
    <location>
        <begin position="108"/>
        <end position="109"/>
    </location>
    <ligand>
        <name>ATP</name>
        <dbReference type="ChEBI" id="CHEBI:30616"/>
    </ligand>
</feature>
<protein>
    <submittedName>
        <fullName evidence="22">PAP2 family protein</fullName>
    </submittedName>
</protein>
<evidence type="ECO:0000313" key="22">
    <source>
        <dbReference type="EMBL" id="KXI10503.1"/>
    </source>
</evidence>
<feature type="active site" description="Proton acceptor" evidence="15">
    <location>
        <position position="83"/>
    </location>
</feature>
<evidence type="ECO:0000256" key="3">
    <source>
        <dbReference type="ARBA" id="ARBA00022475"/>
    </source>
</evidence>
<evidence type="ECO:0000256" key="12">
    <source>
        <dbReference type="ARBA" id="ARBA00023136"/>
    </source>
</evidence>
<dbReference type="PANTHER" id="PTHR34299">
    <property type="entry name" value="DIACYLGLYCEROL KINASE"/>
    <property type="match status" value="1"/>
</dbReference>
<dbReference type="GO" id="GO:0008654">
    <property type="term" value="P:phospholipid biosynthetic process"/>
    <property type="evidence" value="ECO:0007669"/>
    <property type="project" value="UniProtKB-KW"/>
</dbReference>
<evidence type="ECO:0000259" key="21">
    <source>
        <dbReference type="Pfam" id="PF01569"/>
    </source>
</evidence>
<dbReference type="PANTHER" id="PTHR34299:SF1">
    <property type="entry name" value="DIACYLGLYCEROL KINASE"/>
    <property type="match status" value="1"/>
</dbReference>
<dbReference type="STRING" id="1261.HMPREF3195_01822"/>
<dbReference type="GO" id="GO:0005524">
    <property type="term" value="F:ATP binding"/>
    <property type="evidence" value="ECO:0007669"/>
    <property type="project" value="UniProtKB-KW"/>
</dbReference>
<keyword evidence="14" id="KW-1208">Phospholipid metabolism</keyword>
<dbReference type="Pfam" id="PF01219">
    <property type="entry name" value="DAGK_prokar"/>
    <property type="match status" value="1"/>
</dbReference>
<name>A0A135YM92_9FIRM</name>
<evidence type="ECO:0000256" key="15">
    <source>
        <dbReference type="PIRSR" id="PIRSR600829-1"/>
    </source>
</evidence>
<reference evidence="22 23" key="1">
    <citation type="submission" date="2016-02" db="EMBL/GenBank/DDBJ databases">
        <authorList>
            <person name="Wen L."/>
            <person name="He K."/>
            <person name="Yang H."/>
        </authorList>
    </citation>
    <scope>NUCLEOTIDE SEQUENCE [LARGE SCALE GENOMIC DNA]</scope>
    <source>
        <strain evidence="22 23">MJR8628A</strain>
    </source>
</reference>
<comment type="similarity">
    <text evidence="2">Belongs to the bacterial diacylglycerol kinase family.</text>
</comment>
<comment type="caution">
    <text evidence="22">The sequence shown here is derived from an EMBL/GenBank/DDBJ whole genome shotgun (WGS) entry which is preliminary data.</text>
</comment>
<dbReference type="Gene3D" id="1.20.144.10">
    <property type="entry name" value="Phosphatidic acid phosphatase type 2/haloperoxidase"/>
    <property type="match status" value="1"/>
</dbReference>
<evidence type="ECO:0000256" key="8">
    <source>
        <dbReference type="ARBA" id="ARBA00022777"/>
    </source>
</evidence>
<feature type="transmembrane region" description="Helical" evidence="20">
    <location>
        <begin position="228"/>
        <end position="250"/>
    </location>
</feature>
<keyword evidence="18" id="KW-0479">Metal-binding</keyword>
<accession>A0A135YM92</accession>
<dbReference type="InterPro" id="IPR000326">
    <property type="entry name" value="PAP2/HPO"/>
</dbReference>
<evidence type="ECO:0000256" key="5">
    <source>
        <dbReference type="ARBA" id="ARBA00022679"/>
    </source>
</evidence>
<dbReference type="GO" id="GO:0046872">
    <property type="term" value="F:metal ion binding"/>
    <property type="evidence" value="ECO:0007669"/>
    <property type="project" value="UniProtKB-KW"/>
</dbReference>
<dbReference type="AlphaFoldDB" id="A0A135YM92"/>
<dbReference type="InterPro" id="IPR036938">
    <property type="entry name" value="PAP2/HPO_sf"/>
</dbReference>
<keyword evidence="4" id="KW-0444">Lipid biosynthesis</keyword>